<proteinExistence type="inferred from homology"/>
<organism evidence="10 11">
    <name type="scientific">Candidatus Deianiraea vastatrix</name>
    <dbReference type="NCBI Taxonomy" id="2163644"/>
    <lineage>
        <taxon>Bacteria</taxon>
        <taxon>Pseudomonadati</taxon>
        <taxon>Pseudomonadota</taxon>
        <taxon>Alphaproteobacteria</taxon>
        <taxon>Rickettsiales</taxon>
        <taxon>Candidatus Deianiraeaceae</taxon>
        <taxon>Candidatus Deianiraea</taxon>
    </lineage>
</organism>
<sequence length="524" mass="56503">MSYEFTKLVKISLNVDDFGYLLLPISKENFDKGEINGGKYLSSEDIDFVKKVASIRDFKCECGENLMISGLPKSNLKGIILHGLGEKKKCDAKEECEKEKCKKLSRFEEKGGSICGFISSAKIEKLAISCVNIANAEESIQDEIALSIAFGIVQKNYTFSRYLTGEKAIEKLSKLSAISVIAKTDIAAKTEHVNLTLQSIYAARDLGNEPANIINPETYSALMKDEVKKIGNLDIEILGEKEMEKLGMHALLGVGLGSDVESKTVIIKYIGNPSAKDKIDIALVGKGVTFDSGGLSIKPANGMEEMKDDMAGSALAFASICLLARRKAKVNAICAVGLVENMLGGKAQKPGDIVKTMSGKTIEVLNTDAEGRLVLADVLYYTKTKFNPETIIDFATLTGAIVVALGQEYAGLFSNNDELAKNLACSGAKTGEKCWRLPLDKAFDAMIDSQFADVRNTGTGRGAGSITAAHFLGRFIDGHEKWAHIDIAGVGGIITSDKKLAKAGATGFGVKLVDDYIQRFVEKK</sequence>
<feature type="binding site" evidence="8">
    <location>
        <position position="370"/>
    </location>
    <ligand>
        <name>Mn(2+)</name>
        <dbReference type="ChEBI" id="CHEBI:29035"/>
        <label>1</label>
    </ligand>
</feature>
<dbReference type="PANTHER" id="PTHR11963">
    <property type="entry name" value="LEUCINE AMINOPEPTIDASE-RELATED"/>
    <property type="match status" value="1"/>
</dbReference>
<feature type="domain" description="Cytosol aminopeptidase" evidence="9">
    <location>
        <begin position="366"/>
        <end position="373"/>
    </location>
</feature>
<comment type="function">
    <text evidence="8">Presumably involved in the processing and regular turnover of intracellular proteins. Catalyzes the removal of unsubstituted N-terminal amino acids from various peptides.</text>
</comment>
<dbReference type="EMBL" id="CP029077">
    <property type="protein sequence ID" value="QED23074.1"/>
    <property type="molecule type" value="Genomic_DNA"/>
</dbReference>
<evidence type="ECO:0000256" key="8">
    <source>
        <dbReference type="HAMAP-Rule" id="MF_00181"/>
    </source>
</evidence>
<keyword evidence="4 8" id="KW-0031">Aminopeptidase</keyword>
<dbReference type="OrthoDB" id="9809354at2"/>
<dbReference type="HAMAP" id="MF_00181">
    <property type="entry name" value="Cytosol_peptidase_M17"/>
    <property type="match status" value="1"/>
</dbReference>
<comment type="subcellular location">
    <subcellularLocation>
        <location evidence="8">Cytoplasm</location>
    </subcellularLocation>
</comment>
<evidence type="ECO:0000256" key="3">
    <source>
        <dbReference type="ARBA" id="ARBA00009528"/>
    </source>
</evidence>
<dbReference type="PRINTS" id="PR00481">
    <property type="entry name" value="LAMNOPPTDASE"/>
</dbReference>
<evidence type="ECO:0000256" key="7">
    <source>
        <dbReference type="ARBA" id="ARBA00023211"/>
    </source>
</evidence>
<dbReference type="PANTHER" id="PTHR11963:SF23">
    <property type="entry name" value="CYTOSOL AMINOPEPTIDASE"/>
    <property type="match status" value="1"/>
</dbReference>
<feature type="binding site" evidence="8">
    <location>
        <position position="286"/>
    </location>
    <ligand>
        <name>Mn(2+)</name>
        <dbReference type="ChEBI" id="CHEBI:29035"/>
        <label>2</label>
    </ligand>
</feature>
<dbReference type="InterPro" id="IPR000819">
    <property type="entry name" value="Peptidase_M17_C"/>
</dbReference>
<dbReference type="GO" id="GO:0006508">
    <property type="term" value="P:proteolysis"/>
    <property type="evidence" value="ECO:0007669"/>
    <property type="project" value="UniProtKB-KW"/>
</dbReference>
<dbReference type="EC" id="3.4.11.1" evidence="8"/>
<comment type="catalytic activity">
    <reaction evidence="2 8">
        <text>Release of an N-terminal amino acid, preferentially leucine, but not glutamic or aspartic acids.</text>
        <dbReference type="EC" id="3.4.11.10"/>
    </reaction>
</comment>
<feature type="binding site" evidence="8">
    <location>
        <position position="309"/>
    </location>
    <ligand>
        <name>Mn(2+)</name>
        <dbReference type="ChEBI" id="CHEBI:29035"/>
        <label>2</label>
    </ligand>
</feature>
<dbReference type="Pfam" id="PF00883">
    <property type="entry name" value="Peptidase_M17"/>
    <property type="match status" value="1"/>
</dbReference>
<comment type="cofactor">
    <cofactor evidence="8">
        <name>Mn(2+)</name>
        <dbReference type="ChEBI" id="CHEBI:29035"/>
    </cofactor>
    <text evidence="8">Binds 2 manganese ions per subunit.</text>
</comment>
<dbReference type="Gene3D" id="3.40.630.10">
    <property type="entry name" value="Zn peptidases"/>
    <property type="match status" value="1"/>
</dbReference>
<dbReference type="PROSITE" id="PS00631">
    <property type="entry name" value="CYTOSOL_AP"/>
    <property type="match status" value="1"/>
</dbReference>
<evidence type="ECO:0000259" key="9">
    <source>
        <dbReference type="PROSITE" id="PS00631"/>
    </source>
</evidence>
<dbReference type="CDD" id="cd00433">
    <property type="entry name" value="Peptidase_M17"/>
    <property type="match status" value="1"/>
</dbReference>
<keyword evidence="11" id="KW-1185">Reference proteome</keyword>
<evidence type="ECO:0000256" key="4">
    <source>
        <dbReference type="ARBA" id="ARBA00022438"/>
    </source>
</evidence>
<feature type="binding site" evidence="8">
    <location>
        <position position="370"/>
    </location>
    <ligand>
        <name>Mn(2+)</name>
        <dbReference type="ChEBI" id="CHEBI:29035"/>
        <label>2</label>
    </ligand>
</feature>
<gene>
    <name evidence="8" type="primary">pepA</name>
    <name evidence="10" type="ORF">Deia_00267</name>
</gene>
<feature type="binding site" evidence="8">
    <location>
        <position position="368"/>
    </location>
    <ligand>
        <name>Mn(2+)</name>
        <dbReference type="ChEBI" id="CHEBI:29035"/>
        <label>1</label>
    </ligand>
</feature>
<dbReference type="NCBIfam" id="NF002077">
    <property type="entry name" value="PRK00913.2-4"/>
    <property type="match status" value="1"/>
</dbReference>
<dbReference type="Proteomes" id="UP000321934">
    <property type="component" value="Chromosome"/>
</dbReference>
<accession>A0A5B8XF72</accession>
<dbReference type="InterPro" id="IPR008283">
    <property type="entry name" value="Peptidase_M17_N"/>
</dbReference>
<evidence type="ECO:0000313" key="10">
    <source>
        <dbReference type="EMBL" id="QED23074.1"/>
    </source>
</evidence>
<dbReference type="SUPFAM" id="SSF52949">
    <property type="entry name" value="Macro domain-like"/>
    <property type="match status" value="1"/>
</dbReference>
<reference evidence="10 11" key="1">
    <citation type="journal article" date="2019" name="ISME J.">
        <title>Deianiraea, an extracellular bacterium associated with the ciliate Paramecium, suggests an alternative scenario for the evolution of Rickettsiales.</title>
        <authorList>
            <person name="Castelli M."/>
            <person name="Sabaneyeva E."/>
            <person name="Lanzoni O."/>
            <person name="Lebedeva N."/>
            <person name="Floriano A.M."/>
            <person name="Gaiarsa S."/>
            <person name="Benken K."/>
            <person name="Modeo L."/>
            <person name="Bandi C."/>
            <person name="Potekhin A."/>
            <person name="Sassera D."/>
            <person name="Petroni G."/>
        </authorList>
    </citation>
    <scope>NUCLEOTIDE SEQUENCE [LARGE SCALE GENOMIC DNA]</scope>
    <source>
        <strain evidence="10">CyL4-1</strain>
    </source>
</reference>
<evidence type="ECO:0000313" key="11">
    <source>
        <dbReference type="Proteomes" id="UP000321934"/>
    </source>
</evidence>
<keyword evidence="6 8" id="KW-0378">Hydrolase</keyword>
<dbReference type="NCBIfam" id="NF002075">
    <property type="entry name" value="PRK00913.2-2"/>
    <property type="match status" value="1"/>
</dbReference>
<dbReference type="InterPro" id="IPR011356">
    <property type="entry name" value="Leucine_aapep/pepB"/>
</dbReference>
<comment type="catalytic activity">
    <reaction evidence="1 8">
        <text>Release of an N-terminal amino acid, Xaa-|-Yaa-, in which Xaa is preferably Leu, but may be other amino acids including Pro although not Arg or Lys, and Yaa may be Pro. Amino acid amides and methyl esters are also readily hydrolyzed, but rates on arylamides are exceedingly low.</text>
        <dbReference type="EC" id="3.4.11.1"/>
    </reaction>
</comment>
<dbReference type="AlphaFoldDB" id="A0A5B8XF72"/>
<dbReference type="EC" id="3.4.11.10" evidence="8"/>
<protein>
    <recommendedName>
        <fullName evidence="8">Probable cytosol aminopeptidase</fullName>
        <ecNumber evidence="8">3.4.11.1</ecNumber>
    </recommendedName>
    <alternativeName>
        <fullName evidence="8">Leucine aminopeptidase</fullName>
        <shortName evidence="8">LAP</shortName>
        <ecNumber evidence="8">3.4.11.10</ecNumber>
    </alternativeName>
    <alternativeName>
        <fullName evidence="8">Leucyl aminopeptidase</fullName>
    </alternativeName>
</protein>
<dbReference type="SUPFAM" id="SSF53187">
    <property type="entry name" value="Zn-dependent exopeptidases"/>
    <property type="match status" value="1"/>
</dbReference>
<dbReference type="Pfam" id="PF02789">
    <property type="entry name" value="Peptidase_M17_N"/>
    <property type="match status" value="1"/>
</dbReference>
<keyword evidence="8" id="KW-0479">Metal-binding</keyword>
<evidence type="ECO:0000256" key="1">
    <source>
        <dbReference type="ARBA" id="ARBA00000135"/>
    </source>
</evidence>
<dbReference type="InterPro" id="IPR043472">
    <property type="entry name" value="Macro_dom-like"/>
</dbReference>
<feature type="active site" evidence="8">
    <location>
        <position position="372"/>
    </location>
</feature>
<dbReference type="GO" id="GO:0030145">
    <property type="term" value="F:manganese ion binding"/>
    <property type="evidence" value="ECO:0007669"/>
    <property type="project" value="UniProtKB-UniRule"/>
</dbReference>
<dbReference type="RefSeq" id="WP_146820372.1">
    <property type="nucleotide sequence ID" value="NZ_CP029077.1"/>
</dbReference>
<name>A0A5B8XF72_9RICK</name>
<dbReference type="Gene3D" id="3.40.220.10">
    <property type="entry name" value="Leucine Aminopeptidase, subunit E, domain 1"/>
    <property type="match status" value="1"/>
</dbReference>
<comment type="similarity">
    <text evidence="3 8">Belongs to the peptidase M17 family.</text>
</comment>
<feature type="binding site" evidence="8">
    <location>
        <position position="291"/>
    </location>
    <ligand>
        <name>Mn(2+)</name>
        <dbReference type="ChEBI" id="CHEBI:29035"/>
        <label>2</label>
    </ligand>
</feature>
<dbReference type="InterPro" id="IPR023042">
    <property type="entry name" value="Peptidase_M17_leu_NH2_pept"/>
</dbReference>
<feature type="binding site" evidence="8">
    <location>
        <position position="291"/>
    </location>
    <ligand>
        <name>Mn(2+)</name>
        <dbReference type="ChEBI" id="CHEBI:29035"/>
        <label>1</label>
    </ligand>
</feature>
<dbReference type="GO" id="GO:0005737">
    <property type="term" value="C:cytoplasm"/>
    <property type="evidence" value="ECO:0007669"/>
    <property type="project" value="UniProtKB-SubCell"/>
</dbReference>
<dbReference type="GO" id="GO:0070006">
    <property type="term" value="F:metalloaminopeptidase activity"/>
    <property type="evidence" value="ECO:0007669"/>
    <property type="project" value="InterPro"/>
</dbReference>
<evidence type="ECO:0000256" key="6">
    <source>
        <dbReference type="ARBA" id="ARBA00022801"/>
    </source>
</evidence>
<keyword evidence="8" id="KW-0963">Cytoplasm</keyword>
<evidence type="ECO:0000256" key="2">
    <source>
        <dbReference type="ARBA" id="ARBA00000967"/>
    </source>
</evidence>
<keyword evidence="7 8" id="KW-0464">Manganese</keyword>
<keyword evidence="5 8" id="KW-0645">Protease</keyword>
<feature type="active site" evidence="8">
    <location>
        <position position="298"/>
    </location>
</feature>
<evidence type="ECO:0000256" key="5">
    <source>
        <dbReference type="ARBA" id="ARBA00022670"/>
    </source>
</evidence>